<gene>
    <name evidence="1" type="ORF">IPP15_04005</name>
</gene>
<dbReference type="Gene3D" id="3.30.420.250">
    <property type="match status" value="1"/>
</dbReference>
<dbReference type="Pfam" id="PF12864">
    <property type="entry name" value="DUF3822"/>
    <property type="match status" value="1"/>
</dbReference>
<organism evidence="1 2">
    <name type="scientific">Candidatus Opimibacter skivensis</name>
    <dbReference type="NCBI Taxonomy" id="2982028"/>
    <lineage>
        <taxon>Bacteria</taxon>
        <taxon>Pseudomonadati</taxon>
        <taxon>Bacteroidota</taxon>
        <taxon>Saprospiria</taxon>
        <taxon>Saprospirales</taxon>
        <taxon>Saprospiraceae</taxon>
        <taxon>Candidatus Opimibacter</taxon>
    </lineage>
</organism>
<dbReference type="Proteomes" id="UP000808337">
    <property type="component" value="Unassembled WGS sequence"/>
</dbReference>
<name>A0A9D7XMV1_9BACT</name>
<accession>A0A9D7XMV1</accession>
<reference evidence="1 2" key="1">
    <citation type="submission" date="2020-10" db="EMBL/GenBank/DDBJ databases">
        <title>Connecting structure to function with the recovery of over 1000 high-quality activated sludge metagenome-assembled genomes encoding full-length rRNA genes using long-read sequencing.</title>
        <authorList>
            <person name="Singleton C.M."/>
            <person name="Petriglieri F."/>
            <person name="Kristensen J.M."/>
            <person name="Kirkegaard R.H."/>
            <person name="Michaelsen T.Y."/>
            <person name="Andersen M.H."/>
            <person name="Karst S.M."/>
            <person name="Dueholm M.S."/>
            <person name="Nielsen P.H."/>
            <person name="Albertsen M."/>
        </authorList>
    </citation>
    <scope>NUCLEOTIDE SEQUENCE [LARGE SCALE GENOMIC DNA]</scope>
    <source>
        <strain evidence="1">Ribe_18-Q3-R11-54_MAXAC.273</strain>
    </source>
</reference>
<sequence length="257" mass="29155">MSTAAIQPELIIVLSQNRVSLNMSEDVSKGRPGWQASFNVDSIFFEEQISQSLDLALLEHPTLMDSFSCVEIIVLDRPNFSVSRHYADQGILGEIASRYLRMRAGDSLSTDSSENDAVICYSLPTQTLAMLKEYYSNLGCHHLATILWHNFSTQYVPPEKDKIRLYLTLIRDTLILLAEKNSKLIFSKNFLIREQGDLYYYSTACSRMLRADANWAVTLEDYPGLFELPGDSILKIENRLSLPSLHVLRSQYKPCGS</sequence>
<dbReference type="InterPro" id="IPR024213">
    <property type="entry name" value="DUF3822"/>
</dbReference>
<evidence type="ECO:0000313" key="2">
    <source>
        <dbReference type="Proteomes" id="UP000808337"/>
    </source>
</evidence>
<dbReference type="EMBL" id="JADKGY010000001">
    <property type="protein sequence ID" value="MBK9981580.1"/>
    <property type="molecule type" value="Genomic_DNA"/>
</dbReference>
<protein>
    <submittedName>
        <fullName evidence="1">DUF3822 family protein</fullName>
    </submittedName>
</protein>
<proteinExistence type="predicted"/>
<dbReference type="AlphaFoldDB" id="A0A9D7XMV1"/>
<evidence type="ECO:0000313" key="1">
    <source>
        <dbReference type="EMBL" id="MBK9981580.1"/>
    </source>
</evidence>
<comment type="caution">
    <text evidence="1">The sequence shown here is derived from an EMBL/GenBank/DDBJ whole genome shotgun (WGS) entry which is preliminary data.</text>
</comment>